<sequence>MRRCAGLARRLCSPEISSVTSLLSIRPTATCLACTAFVLSLGGCSTFDSLFSSDKVDYHTAAKQTQGLEVPPDLTQLAKDSRAQVQGGSITASQLSAVRPANSANAQAAATGSVATNAIGDIRMERSGTDRWLHVSATPEQLWPQLRAFWQERGLEVVKEQPELGVMETNWAENRAKLPQDFIRSTIGKVFEGLYSTGERDMYRTRVDRSANGTDIFISHRGLQEVYTTSGRDSTAWQGRPSDPYLEAEMLSRLMLKLGGKEEAAKAVVAEAGKPAPATAASTLRVGGEAPKARRPLSEVPDSLSVADGFDRAWRRVGLSLDRHGFTIEDRDRAAGLFYLRYADPEQAGKDEPNFFQRLFGAKAAAPVRYRVSVKAEGVKSTVGILNEHGQAVADDNAKRILSLLMDDLK</sequence>
<accession>A0A9X4R5Z2</accession>
<organism evidence="1 2">
    <name type="scientific">Pelomonas aquatica</name>
    <dbReference type="NCBI Taxonomy" id="431058"/>
    <lineage>
        <taxon>Bacteria</taxon>
        <taxon>Pseudomonadati</taxon>
        <taxon>Pseudomonadota</taxon>
        <taxon>Betaproteobacteria</taxon>
        <taxon>Burkholderiales</taxon>
        <taxon>Sphaerotilaceae</taxon>
        <taxon>Roseateles</taxon>
    </lineage>
</organism>
<dbReference type="InterPro" id="IPR010653">
    <property type="entry name" value="NlpB/DapX"/>
</dbReference>
<name>A0A9X4R5Z2_9BURK</name>
<dbReference type="Gene3D" id="3.30.310.170">
    <property type="entry name" value="Outer membrane protein assembly factor BamC"/>
    <property type="match status" value="1"/>
</dbReference>
<evidence type="ECO:0000313" key="1">
    <source>
        <dbReference type="EMBL" id="MDG0864221.1"/>
    </source>
</evidence>
<evidence type="ECO:0000313" key="2">
    <source>
        <dbReference type="Proteomes" id="UP001152766"/>
    </source>
</evidence>
<dbReference type="InterPro" id="IPR042268">
    <property type="entry name" value="BamC_C"/>
</dbReference>
<dbReference type="Proteomes" id="UP001152766">
    <property type="component" value="Unassembled WGS sequence"/>
</dbReference>
<dbReference type="AlphaFoldDB" id="A0A9X4R5Z2"/>
<protein>
    <submittedName>
        <fullName evidence="1">Outer membrane protein assembly factor BamC</fullName>
    </submittedName>
</protein>
<gene>
    <name evidence="1" type="primary">bamC</name>
    <name evidence="1" type="ORF">EXJ73_17305</name>
</gene>
<comment type="caution">
    <text evidence="1">The sequence shown here is derived from an EMBL/GenBank/DDBJ whole genome shotgun (WGS) entry which is preliminary data.</text>
</comment>
<dbReference type="Pfam" id="PF06804">
    <property type="entry name" value="Lipoprotein_18"/>
    <property type="match status" value="1"/>
</dbReference>
<proteinExistence type="predicted"/>
<dbReference type="EMBL" id="SGUG01000029">
    <property type="protein sequence ID" value="MDG0864221.1"/>
    <property type="molecule type" value="Genomic_DNA"/>
</dbReference>
<keyword evidence="2" id="KW-1185">Reference proteome</keyword>
<reference evidence="1" key="1">
    <citation type="submission" date="2019-02" db="EMBL/GenBank/DDBJ databases">
        <title>Draft genome of the type strain Pelomonas aquatica CCUG 52575T.</title>
        <authorList>
            <person name="Gomila M."/>
            <person name="Lalucat J."/>
        </authorList>
    </citation>
    <scope>NUCLEOTIDE SEQUENCE</scope>
    <source>
        <strain evidence="1">CCUG 52575</strain>
    </source>
</reference>